<accession>A0A7S8IUB6</accession>
<dbReference type="Pfam" id="PF02630">
    <property type="entry name" value="SCO1-SenC"/>
    <property type="match status" value="1"/>
</dbReference>
<dbReference type="Gene3D" id="3.40.30.10">
    <property type="entry name" value="Glutaredoxin"/>
    <property type="match status" value="1"/>
</dbReference>
<evidence type="ECO:0000256" key="5">
    <source>
        <dbReference type="SAM" id="SignalP"/>
    </source>
</evidence>
<dbReference type="FunFam" id="3.40.30.10:FF:000013">
    <property type="entry name" value="Blast:Protein SCO1 homolog, mitochondrial"/>
    <property type="match status" value="1"/>
</dbReference>
<dbReference type="PANTHER" id="PTHR12151:SF25">
    <property type="entry name" value="LINALOOL DEHYDRATASE_ISOMERASE DOMAIN-CONTAINING PROTEIN"/>
    <property type="match status" value="1"/>
</dbReference>
<dbReference type="InterPro" id="IPR013766">
    <property type="entry name" value="Thioredoxin_domain"/>
</dbReference>
<keyword evidence="5" id="KW-0732">Signal</keyword>
<dbReference type="RefSeq" id="WP_200981197.1">
    <property type="nucleotide sequence ID" value="NZ_CP064654.1"/>
</dbReference>
<dbReference type="KEGG" id="qso:IRL76_09965"/>
<evidence type="ECO:0000313" key="7">
    <source>
        <dbReference type="EMBL" id="QPC98190.1"/>
    </source>
</evidence>
<keyword evidence="8" id="KW-1185">Reference proteome</keyword>
<dbReference type="Proteomes" id="UP000594459">
    <property type="component" value="Chromosome"/>
</dbReference>
<feature type="chain" id="PRO_5032667876" evidence="5">
    <location>
        <begin position="20"/>
        <end position="204"/>
    </location>
</feature>
<organism evidence="7 8">
    <name type="scientific">Qipengyuania soli</name>
    <dbReference type="NCBI Taxonomy" id="2782568"/>
    <lineage>
        <taxon>Bacteria</taxon>
        <taxon>Pseudomonadati</taxon>
        <taxon>Pseudomonadota</taxon>
        <taxon>Alphaproteobacteria</taxon>
        <taxon>Sphingomonadales</taxon>
        <taxon>Erythrobacteraceae</taxon>
        <taxon>Qipengyuania</taxon>
    </lineage>
</organism>
<dbReference type="PROSITE" id="PS51352">
    <property type="entry name" value="THIOREDOXIN_2"/>
    <property type="match status" value="1"/>
</dbReference>
<sequence length="204" mass="22105">MNRYAMPRLKSLSFALPLAAITMLGGCGDKVPAERPPLEGAALGGDFTLTSEDGKPLSWNDFQGKYRTIYFGYTFCPDVCPVDTQRAMAGLKQFEKAHPDLGARVQPFFVGVDTQRDTPEVLREFTDNFHPRLIGLTGDEKTLTEVAAKFAASFSKGEPAPGGGYLVNHTNVTLLFGPKGEPIATLPTDEGAEAVAAELEKWVH</sequence>
<proteinExistence type="inferred from homology"/>
<dbReference type="SUPFAM" id="SSF52833">
    <property type="entry name" value="Thioredoxin-like"/>
    <property type="match status" value="1"/>
</dbReference>
<evidence type="ECO:0000256" key="2">
    <source>
        <dbReference type="ARBA" id="ARBA00023008"/>
    </source>
</evidence>
<dbReference type="EMBL" id="CP064654">
    <property type="protein sequence ID" value="QPC98190.1"/>
    <property type="molecule type" value="Genomic_DNA"/>
</dbReference>
<name>A0A7S8IUB6_9SPHN</name>
<evidence type="ECO:0000256" key="4">
    <source>
        <dbReference type="PIRSR" id="PIRSR603782-2"/>
    </source>
</evidence>
<feature type="binding site" evidence="3">
    <location>
        <position position="169"/>
    </location>
    <ligand>
        <name>Cu cation</name>
        <dbReference type="ChEBI" id="CHEBI:23378"/>
    </ligand>
</feature>
<evidence type="ECO:0000259" key="6">
    <source>
        <dbReference type="PROSITE" id="PS51352"/>
    </source>
</evidence>
<feature type="binding site" evidence="3">
    <location>
        <position position="76"/>
    </location>
    <ligand>
        <name>Cu cation</name>
        <dbReference type="ChEBI" id="CHEBI:23378"/>
    </ligand>
</feature>
<keyword evidence="2 3" id="KW-0186">Copper</keyword>
<dbReference type="PANTHER" id="PTHR12151">
    <property type="entry name" value="ELECTRON TRANSPORT PROTIN SCO1/SENC FAMILY MEMBER"/>
    <property type="match status" value="1"/>
</dbReference>
<feature type="binding site" evidence="3">
    <location>
        <position position="80"/>
    </location>
    <ligand>
        <name>Cu cation</name>
        <dbReference type="ChEBI" id="CHEBI:23378"/>
    </ligand>
</feature>
<dbReference type="PROSITE" id="PS51257">
    <property type="entry name" value="PROKAR_LIPOPROTEIN"/>
    <property type="match status" value="1"/>
</dbReference>
<protein>
    <submittedName>
        <fullName evidence="7">SCO family protein</fullName>
    </submittedName>
</protein>
<evidence type="ECO:0000256" key="3">
    <source>
        <dbReference type="PIRSR" id="PIRSR603782-1"/>
    </source>
</evidence>
<dbReference type="AlphaFoldDB" id="A0A7S8IUB6"/>
<feature type="disulfide bond" description="Redox-active" evidence="4">
    <location>
        <begin position="76"/>
        <end position="80"/>
    </location>
</feature>
<keyword evidence="3" id="KW-0479">Metal-binding</keyword>
<dbReference type="InterPro" id="IPR003782">
    <property type="entry name" value="SCO1/SenC"/>
</dbReference>
<feature type="domain" description="Thioredoxin" evidence="6">
    <location>
        <begin position="38"/>
        <end position="204"/>
    </location>
</feature>
<dbReference type="CDD" id="cd02968">
    <property type="entry name" value="SCO"/>
    <property type="match status" value="1"/>
</dbReference>
<gene>
    <name evidence="7" type="ORF">IRL76_09965</name>
</gene>
<keyword evidence="4" id="KW-1015">Disulfide bond</keyword>
<evidence type="ECO:0000313" key="8">
    <source>
        <dbReference type="Proteomes" id="UP000594459"/>
    </source>
</evidence>
<dbReference type="InterPro" id="IPR036249">
    <property type="entry name" value="Thioredoxin-like_sf"/>
</dbReference>
<evidence type="ECO:0000256" key="1">
    <source>
        <dbReference type="ARBA" id="ARBA00010996"/>
    </source>
</evidence>
<reference evidence="7 8" key="1">
    <citation type="submission" date="2020-11" db="EMBL/GenBank/DDBJ databases">
        <title>The genome sequence of Erythrobacter sp. 6D36.</title>
        <authorList>
            <person name="Liu Y."/>
        </authorList>
    </citation>
    <scope>NUCLEOTIDE SEQUENCE [LARGE SCALE GENOMIC DNA]</scope>
    <source>
        <strain evidence="7 8">6D36</strain>
    </source>
</reference>
<comment type="similarity">
    <text evidence="1">Belongs to the SCO1/2 family.</text>
</comment>
<feature type="signal peptide" evidence="5">
    <location>
        <begin position="1"/>
        <end position="19"/>
    </location>
</feature>
<dbReference type="GO" id="GO:0046872">
    <property type="term" value="F:metal ion binding"/>
    <property type="evidence" value="ECO:0007669"/>
    <property type="project" value="UniProtKB-KW"/>
</dbReference>